<reference evidence="1 2" key="1">
    <citation type="submission" date="2019-01" db="EMBL/GenBank/DDBJ databases">
        <authorList>
            <person name="Brito A."/>
        </authorList>
    </citation>
    <scope>NUCLEOTIDE SEQUENCE [LARGE SCALE GENOMIC DNA]</scope>
    <source>
        <strain evidence="1">1</strain>
    </source>
</reference>
<accession>A0A563VZI9</accession>
<evidence type="ECO:0000313" key="1">
    <source>
        <dbReference type="EMBL" id="VEP16882.1"/>
    </source>
</evidence>
<dbReference type="AlphaFoldDB" id="A0A563VZI9"/>
<organism evidence="1 2">
    <name type="scientific">Hyella patelloides LEGE 07179</name>
    <dbReference type="NCBI Taxonomy" id="945734"/>
    <lineage>
        <taxon>Bacteria</taxon>
        <taxon>Bacillati</taxon>
        <taxon>Cyanobacteriota</taxon>
        <taxon>Cyanophyceae</taxon>
        <taxon>Pleurocapsales</taxon>
        <taxon>Hyellaceae</taxon>
        <taxon>Hyella</taxon>
    </lineage>
</organism>
<protein>
    <submittedName>
        <fullName evidence="1">Uncharacterized protein</fullName>
    </submittedName>
</protein>
<name>A0A563VZI9_9CYAN</name>
<evidence type="ECO:0000313" key="2">
    <source>
        <dbReference type="Proteomes" id="UP000320055"/>
    </source>
</evidence>
<dbReference type="Proteomes" id="UP000320055">
    <property type="component" value="Unassembled WGS sequence"/>
</dbReference>
<keyword evidence="2" id="KW-1185">Reference proteome</keyword>
<dbReference type="EMBL" id="CAACVJ010000449">
    <property type="protein sequence ID" value="VEP16882.1"/>
    <property type="molecule type" value="Genomic_DNA"/>
</dbReference>
<sequence>MQASDLNCVGFPRSRGLGNASRCVTVKKHSCDSSLGRETLLQDCRAIPQRVLTALPAITLLNSRRLRKGVVYNRVGSNTLFDWQSRLKLIAYSSEAPLLYIQR</sequence>
<gene>
    <name evidence="1" type="ORF">H1P_5020004</name>
</gene>
<proteinExistence type="predicted"/>